<evidence type="ECO:0000256" key="4">
    <source>
        <dbReference type="ARBA" id="ARBA00032235"/>
    </source>
</evidence>
<dbReference type="InterPro" id="IPR013824">
    <property type="entry name" value="Topo_IA_cen_sub1"/>
</dbReference>
<feature type="domain" description="Toprim" evidence="6">
    <location>
        <begin position="1"/>
        <end position="36"/>
    </location>
</feature>
<dbReference type="Gene3D" id="3.40.50.140">
    <property type="match status" value="1"/>
</dbReference>
<evidence type="ECO:0000256" key="2">
    <source>
        <dbReference type="ARBA" id="ARBA00030003"/>
    </source>
</evidence>
<evidence type="ECO:0000256" key="5">
    <source>
        <dbReference type="ARBA" id="ARBA00032877"/>
    </source>
</evidence>
<dbReference type="Pfam" id="PF01131">
    <property type="entry name" value="Topoisom_bac"/>
    <property type="match status" value="1"/>
</dbReference>
<dbReference type="Gene3D" id="1.10.460.10">
    <property type="entry name" value="Topoisomerase I, domain 2"/>
    <property type="match status" value="1"/>
</dbReference>
<dbReference type="GO" id="GO:0043597">
    <property type="term" value="C:cytoplasmic replication fork"/>
    <property type="evidence" value="ECO:0007669"/>
    <property type="project" value="TreeGrafter"/>
</dbReference>
<dbReference type="InterPro" id="IPR006171">
    <property type="entry name" value="TOPRIM_dom"/>
</dbReference>
<reference evidence="8 9" key="1">
    <citation type="submission" date="2018-06" db="EMBL/GenBank/DDBJ databases">
        <authorList>
            <consortium name="Pathogen Informatics"/>
            <person name="Doyle S."/>
        </authorList>
    </citation>
    <scope>NUCLEOTIDE SEQUENCE [LARGE SCALE GENOMIC DNA]</scope>
    <source>
        <strain evidence="9">NCTC 10815</strain>
    </source>
</reference>
<sequence>MIATDAGREGELVARWILEYAKIKKPVKRLWISSVTDKAIKQGFARLQPGDSFLPLYRSAIARAEADWVVGINATRALTTKYNAQLSCGRVQTPTVAIIDTREKEIQTFKPADYYNIKAQTNLGSFTWNNGPVYEKEKAEKLVAVLKNKKWKFLL</sequence>
<dbReference type="Gene3D" id="2.70.20.10">
    <property type="entry name" value="Topoisomerase I, domain 3"/>
    <property type="match status" value="1"/>
</dbReference>
<dbReference type="InterPro" id="IPR023405">
    <property type="entry name" value="Topo_IA_core_domain"/>
</dbReference>
<evidence type="ECO:0000313" key="8">
    <source>
        <dbReference type="EMBL" id="STY44650.1"/>
    </source>
</evidence>
<dbReference type="PROSITE" id="PS52039">
    <property type="entry name" value="TOPO_IA_2"/>
    <property type="match status" value="1"/>
</dbReference>
<evidence type="ECO:0000256" key="3">
    <source>
        <dbReference type="ARBA" id="ARBA00031985"/>
    </source>
</evidence>
<evidence type="ECO:0000259" key="6">
    <source>
        <dbReference type="PROSITE" id="PS50880"/>
    </source>
</evidence>
<organism evidence="8 9">
    <name type="scientific">Listeria grayi</name>
    <name type="common">Listeria murrayi</name>
    <dbReference type="NCBI Taxonomy" id="1641"/>
    <lineage>
        <taxon>Bacteria</taxon>
        <taxon>Bacillati</taxon>
        <taxon>Bacillota</taxon>
        <taxon>Bacilli</taxon>
        <taxon>Bacillales</taxon>
        <taxon>Listeriaceae</taxon>
        <taxon>Listeria</taxon>
    </lineage>
</organism>
<gene>
    <name evidence="8" type="primary">topB_2</name>
    <name evidence="8" type="ORF">NCTC10815_02003</name>
</gene>
<name>A0A378ME64_LISGR</name>
<dbReference type="GO" id="GO:0003677">
    <property type="term" value="F:DNA binding"/>
    <property type="evidence" value="ECO:0007669"/>
    <property type="project" value="InterPro"/>
</dbReference>
<accession>A0A378ME64</accession>
<keyword evidence="1 8" id="KW-0413">Isomerase</keyword>
<dbReference type="PANTHER" id="PTHR11390">
    <property type="entry name" value="PROKARYOTIC DNA TOPOISOMERASE"/>
    <property type="match status" value="1"/>
</dbReference>
<dbReference type="SMART" id="SM00436">
    <property type="entry name" value="TOP1Bc"/>
    <property type="match status" value="1"/>
</dbReference>
<dbReference type="InterPro" id="IPR003601">
    <property type="entry name" value="Topo_IA_2"/>
</dbReference>
<feature type="domain" description="Topo IA-type catalytic" evidence="7">
    <location>
        <begin position="53"/>
        <end position="155"/>
    </location>
</feature>
<dbReference type="InterPro" id="IPR000380">
    <property type="entry name" value="Topo_IA"/>
</dbReference>
<dbReference type="InterPro" id="IPR013825">
    <property type="entry name" value="Topo_IA_cen_sub2"/>
</dbReference>
<dbReference type="EMBL" id="UGPG01000001">
    <property type="protein sequence ID" value="STY44650.1"/>
    <property type="molecule type" value="Genomic_DNA"/>
</dbReference>
<proteinExistence type="predicted"/>
<dbReference type="PROSITE" id="PS50880">
    <property type="entry name" value="TOPRIM"/>
    <property type="match status" value="1"/>
</dbReference>
<dbReference type="AlphaFoldDB" id="A0A378ME64"/>
<dbReference type="GO" id="GO:0006281">
    <property type="term" value="P:DNA repair"/>
    <property type="evidence" value="ECO:0007669"/>
    <property type="project" value="TreeGrafter"/>
</dbReference>
<evidence type="ECO:0000256" key="1">
    <source>
        <dbReference type="ARBA" id="ARBA00023235"/>
    </source>
</evidence>
<dbReference type="GO" id="GO:0003917">
    <property type="term" value="F:DNA topoisomerase type I (single strand cut, ATP-independent) activity"/>
    <property type="evidence" value="ECO:0007669"/>
    <property type="project" value="InterPro"/>
</dbReference>
<dbReference type="Proteomes" id="UP000254879">
    <property type="component" value="Unassembled WGS sequence"/>
</dbReference>
<evidence type="ECO:0000313" key="9">
    <source>
        <dbReference type="Proteomes" id="UP000254879"/>
    </source>
</evidence>
<dbReference type="SUPFAM" id="SSF56712">
    <property type="entry name" value="Prokaryotic type I DNA topoisomerase"/>
    <property type="match status" value="1"/>
</dbReference>
<dbReference type="PANTHER" id="PTHR11390:SF21">
    <property type="entry name" value="DNA TOPOISOMERASE 3-ALPHA"/>
    <property type="match status" value="1"/>
</dbReference>
<dbReference type="InterPro" id="IPR013497">
    <property type="entry name" value="Topo_IA_cen"/>
</dbReference>
<protein>
    <recommendedName>
        <fullName evidence="5">Omega-protein</fullName>
    </recommendedName>
    <alternativeName>
        <fullName evidence="4">Relaxing enzyme</fullName>
    </alternativeName>
    <alternativeName>
        <fullName evidence="2">Swivelase</fullName>
    </alternativeName>
    <alternativeName>
        <fullName evidence="3">Untwisting enzyme</fullName>
    </alternativeName>
</protein>
<dbReference type="GO" id="GO:0006265">
    <property type="term" value="P:DNA topological change"/>
    <property type="evidence" value="ECO:0007669"/>
    <property type="project" value="InterPro"/>
</dbReference>
<evidence type="ECO:0000259" key="7">
    <source>
        <dbReference type="PROSITE" id="PS52039"/>
    </source>
</evidence>
<dbReference type="GO" id="GO:0006310">
    <property type="term" value="P:DNA recombination"/>
    <property type="evidence" value="ECO:0007669"/>
    <property type="project" value="TreeGrafter"/>
</dbReference>